<reference evidence="2" key="1">
    <citation type="journal article" date="2019" name="Int. J. Syst. Evol. Microbiol.">
        <title>The Global Catalogue of Microorganisms (GCM) 10K type strain sequencing project: providing services to taxonomists for standard genome sequencing and annotation.</title>
        <authorList>
            <consortium name="The Broad Institute Genomics Platform"/>
            <consortium name="The Broad Institute Genome Sequencing Center for Infectious Disease"/>
            <person name="Wu L."/>
            <person name="Ma J."/>
        </authorList>
    </citation>
    <scope>NUCLEOTIDE SEQUENCE [LARGE SCALE GENOMIC DNA]</scope>
    <source>
        <strain evidence="2">KCTC 62164</strain>
    </source>
</reference>
<protein>
    <recommendedName>
        <fullName evidence="3">Entericidin</fullName>
    </recommendedName>
</protein>
<dbReference type="EMBL" id="JBHRSL010000003">
    <property type="protein sequence ID" value="MFC3051457.1"/>
    <property type="molecule type" value="Genomic_DNA"/>
</dbReference>
<proteinExistence type="predicted"/>
<organism evidence="1 2">
    <name type="scientific">Kordiimonas pumila</name>
    <dbReference type="NCBI Taxonomy" id="2161677"/>
    <lineage>
        <taxon>Bacteria</taxon>
        <taxon>Pseudomonadati</taxon>
        <taxon>Pseudomonadota</taxon>
        <taxon>Alphaproteobacteria</taxon>
        <taxon>Kordiimonadales</taxon>
        <taxon>Kordiimonadaceae</taxon>
        <taxon>Kordiimonas</taxon>
    </lineage>
</organism>
<sequence length="48" mass="5165">MNNYLKIFLVAIVAALIVVMVVDRGDDLGSQVEEAANDAGREIEDATD</sequence>
<evidence type="ECO:0008006" key="3">
    <source>
        <dbReference type="Google" id="ProtNLM"/>
    </source>
</evidence>
<keyword evidence="2" id="KW-1185">Reference proteome</keyword>
<accession>A0ABV7D3K8</accession>
<evidence type="ECO:0000313" key="1">
    <source>
        <dbReference type="EMBL" id="MFC3051457.1"/>
    </source>
</evidence>
<evidence type="ECO:0000313" key="2">
    <source>
        <dbReference type="Proteomes" id="UP001595444"/>
    </source>
</evidence>
<comment type="caution">
    <text evidence="1">The sequence shown here is derived from an EMBL/GenBank/DDBJ whole genome shotgun (WGS) entry which is preliminary data.</text>
</comment>
<gene>
    <name evidence="1" type="ORF">ACFOKA_06035</name>
</gene>
<dbReference type="RefSeq" id="WP_194214335.1">
    <property type="nucleotide sequence ID" value="NZ_CP061205.1"/>
</dbReference>
<dbReference type="Proteomes" id="UP001595444">
    <property type="component" value="Unassembled WGS sequence"/>
</dbReference>
<name>A0ABV7D3K8_9PROT</name>